<proteinExistence type="predicted"/>
<organism evidence="2 3">
    <name type="scientific">Melipona bicolor</name>
    <dbReference type="NCBI Taxonomy" id="60889"/>
    <lineage>
        <taxon>Eukaryota</taxon>
        <taxon>Metazoa</taxon>
        <taxon>Ecdysozoa</taxon>
        <taxon>Arthropoda</taxon>
        <taxon>Hexapoda</taxon>
        <taxon>Insecta</taxon>
        <taxon>Pterygota</taxon>
        <taxon>Neoptera</taxon>
        <taxon>Endopterygota</taxon>
        <taxon>Hymenoptera</taxon>
        <taxon>Apocrita</taxon>
        <taxon>Aculeata</taxon>
        <taxon>Apoidea</taxon>
        <taxon>Anthophila</taxon>
        <taxon>Apidae</taxon>
        <taxon>Melipona</taxon>
    </lineage>
</organism>
<keyword evidence="1" id="KW-1133">Transmembrane helix</keyword>
<evidence type="ECO:0000256" key="1">
    <source>
        <dbReference type="SAM" id="Phobius"/>
    </source>
</evidence>
<dbReference type="EMBL" id="JAHYIQ010000028">
    <property type="protein sequence ID" value="KAK1121080.1"/>
    <property type="molecule type" value="Genomic_DNA"/>
</dbReference>
<gene>
    <name evidence="2" type="ORF">K0M31_010860</name>
</gene>
<keyword evidence="3" id="KW-1185">Reference proteome</keyword>
<keyword evidence="1" id="KW-0472">Membrane</keyword>
<reference evidence="2" key="1">
    <citation type="submission" date="2021-10" db="EMBL/GenBank/DDBJ databases">
        <title>Melipona bicolor Genome sequencing and assembly.</title>
        <authorList>
            <person name="Araujo N.S."/>
            <person name="Arias M.C."/>
        </authorList>
    </citation>
    <scope>NUCLEOTIDE SEQUENCE</scope>
    <source>
        <strain evidence="2">USP_2M_L1-L4_2017</strain>
        <tissue evidence="2">Whole body</tissue>
    </source>
</reference>
<protein>
    <submittedName>
        <fullName evidence="2">Uncharacterized protein</fullName>
    </submittedName>
</protein>
<keyword evidence="1" id="KW-0812">Transmembrane</keyword>
<feature type="transmembrane region" description="Helical" evidence="1">
    <location>
        <begin position="237"/>
        <end position="259"/>
    </location>
</feature>
<name>A0AA40KI06_9HYME</name>
<feature type="transmembrane region" description="Helical" evidence="1">
    <location>
        <begin position="173"/>
        <end position="192"/>
    </location>
</feature>
<evidence type="ECO:0000313" key="2">
    <source>
        <dbReference type="EMBL" id="KAK1121080.1"/>
    </source>
</evidence>
<comment type="caution">
    <text evidence="2">The sequence shown here is derived from an EMBL/GenBank/DDBJ whole genome shotgun (WGS) entry which is preliminary data.</text>
</comment>
<dbReference type="Proteomes" id="UP001177670">
    <property type="component" value="Unassembled WGS sequence"/>
</dbReference>
<sequence length="265" mass="29478">MEGKSLFANRTHLDGFNPLKVGQAKYRFWEGGETKRSSRIADNFKDKAGVDLALVDASALFPNSERSSYRIITLPELPYDRQTIFWHSFNSGRIMETATLTARNILFMDLHGLDVGRSLDSVPYREANYEPPDNHDLGRDVCLSLLDYLRSQLTKRVQVPVVRAVLHASTRKIVYAFIALALLFLGKLAATLRTPSTVALMHMEVLGDTSASCHVGRGQYQKCEIALPVLGSPAEPAGFIAALLITTICHKFRVIVGIYSRQRPG</sequence>
<accession>A0AA40KI06</accession>
<dbReference type="AlphaFoldDB" id="A0AA40KI06"/>
<evidence type="ECO:0000313" key="3">
    <source>
        <dbReference type="Proteomes" id="UP001177670"/>
    </source>
</evidence>